<evidence type="ECO:0000256" key="2">
    <source>
        <dbReference type="ARBA" id="ARBA00022692"/>
    </source>
</evidence>
<keyword evidence="2 5" id="KW-0812">Transmembrane</keyword>
<keyword evidence="3 5" id="KW-1133">Transmembrane helix</keyword>
<dbReference type="PANTHER" id="PTHR42038">
    <property type="match status" value="1"/>
</dbReference>
<reference evidence="6 9" key="2">
    <citation type="submission" date="2021-01" db="EMBL/GenBank/DDBJ databases">
        <title>Whole genome shotgun sequence of Actinoplanes lobatus NBRC 12513.</title>
        <authorList>
            <person name="Komaki H."/>
            <person name="Tamura T."/>
        </authorList>
    </citation>
    <scope>NUCLEOTIDE SEQUENCE [LARGE SCALE GENOMIC DNA]</scope>
    <source>
        <strain evidence="6 9">NBRC 12513</strain>
    </source>
</reference>
<evidence type="ECO:0000256" key="4">
    <source>
        <dbReference type="ARBA" id="ARBA00023136"/>
    </source>
</evidence>
<evidence type="ECO:0000256" key="5">
    <source>
        <dbReference type="SAM" id="Phobius"/>
    </source>
</evidence>
<evidence type="ECO:0000313" key="8">
    <source>
        <dbReference type="Proteomes" id="UP000590511"/>
    </source>
</evidence>
<dbReference type="EMBL" id="JACHNC010000001">
    <property type="protein sequence ID" value="MBB4750907.1"/>
    <property type="molecule type" value="Genomic_DNA"/>
</dbReference>
<feature type="transmembrane region" description="Helical" evidence="5">
    <location>
        <begin position="116"/>
        <end position="137"/>
    </location>
</feature>
<evidence type="ECO:0000313" key="9">
    <source>
        <dbReference type="Proteomes" id="UP000631312"/>
    </source>
</evidence>
<dbReference type="InterPro" id="IPR039020">
    <property type="entry name" value="PaxB-like"/>
</dbReference>
<keyword evidence="4 5" id="KW-0472">Membrane</keyword>
<comment type="caution">
    <text evidence="7">The sequence shown here is derived from an EMBL/GenBank/DDBJ whole genome shotgun (WGS) entry which is preliminary data.</text>
</comment>
<feature type="transmembrane region" description="Helical" evidence="5">
    <location>
        <begin position="143"/>
        <end position="163"/>
    </location>
</feature>
<dbReference type="GO" id="GO:0016829">
    <property type="term" value="F:lyase activity"/>
    <property type="evidence" value="ECO:0007669"/>
    <property type="project" value="InterPro"/>
</dbReference>
<feature type="transmembrane region" description="Helical" evidence="5">
    <location>
        <begin position="84"/>
        <end position="104"/>
    </location>
</feature>
<dbReference type="GO" id="GO:0016020">
    <property type="term" value="C:membrane"/>
    <property type="evidence" value="ECO:0007669"/>
    <property type="project" value="UniProtKB-SubCell"/>
</dbReference>
<dbReference type="Proteomes" id="UP000590511">
    <property type="component" value="Unassembled WGS sequence"/>
</dbReference>
<name>A0A7W7HIR2_9ACTN</name>
<reference evidence="7 8" key="1">
    <citation type="submission" date="2020-08" db="EMBL/GenBank/DDBJ databases">
        <title>Sequencing the genomes of 1000 actinobacteria strains.</title>
        <authorList>
            <person name="Klenk H.-P."/>
        </authorList>
    </citation>
    <scope>NUCLEOTIDE SEQUENCE [LARGE SCALE GENOMIC DNA]</scope>
    <source>
        <strain evidence="7 8">DSM 43150</strain>
    </source>
</reference>
<comment type="subcellular location">
    <subcellularLocation>
        <location evidence="1">Membrane</location>
        <topology evidence="1">Multi-pass membrane protein</topology>
    </subcellularLocation>
</comment>
<dbReference type="Proteomes" id="UP000631312">
    <property type="component" value="Unassembled WGS sequence"/>
</dbReference>
<organism evidence="7 8">
    <name type="scientific">Actinoplanes lobatus</name>
    <dbReference type="NCBI Taxonomy" id="113568"/>
    <lineage>
        <taxon>Bacteria</taxon>
        <taxon>Bacillati</taxon>
        <taxon>Actinomycetota</taxon>
        <taxon>Actinomycetes</taxon>
        <taxon>Micromonosporales</taxon>
        <taxon>Micromonosporaceae</taxon>
        <taxon>Actinoplanes</taxon>
    </lineage>
</organism>
<dbReference type="Pfam" id="PF25129">
    <property type="entry name" value="Pyr4-TMTC"/>
    <property type="match status" value="1"/>
</dbReference>
<feature type="transmembrane region" description="Helical" evidence="5">
    <location>
        <begin position="58"/>
        <end position="78"/>
    </location>
</feature>
<feature type="transmembrane region" description="Helical" evidence="5">
    <location>
        <begin position="198"/>
        <end position="217"/>
    </location>
</feature>
<evidence type="ECO:0000313" key="6">
    <source>
        <dbReference type="EMBL" id="GIE44460.1"/>
    </source>
</evidence>
<accession>A0A7W7HIR2</accession>
<evidence type="ECO:0000256" key="3">
    <source>
        <dbReference type="ARBA" id="ARBA00022989"/>
    </source>
</evidence>
<evidence type="ECO:0000313" key="7">
    <source>
        <dbReference type="EMBL" id="MBB4750907.1"/>
    </source>
</evidence>
<proteinExistence type="predicted"/>
<keyword evidence="9" id="KW-1185">Reference proteome</keyword>
<dbReference type="PANTHER" id="PTHR42038:SF2">
    <property type="entry name" value="TERPENE CYCLASE AUSL"/>
    <property type="match status" value="1"/>
</dbReference>
<dbReference type="EMBL" id="BOMP01000128">
    <property type="protein sequence ID" value="GIE44460.1"/>
    <property type="molecule type" value="Genomic_DNA"/>
</dbReference>
<sequence>MPQWEALLAAGDPVPALAPKHEIDLTVQTILQLVFAVGWSAIYLMAIRRGFKDGRLGIPLLALAGNIGWETMFTWVFPVDRANWTINVFWFAIDLVIVYQAIRFGRRDFPGVPPAVYRWSVAGLFAFGFGFMYALPHDLGGDFLYPALLLDCFLSYAFIWMLLRRGSTDGQTMYIAVLKLVANAAATVLAIANYPDRLLFPVLFATTVVLDILYIVMLHRAFVKEGRPIWRTV</sequence>
<evidence type="ECO:0000256" key="1">
    <source>
        <dbReference type="ARBA" id="ARBA00004141"/>
    </source>
</evidence>
<gene>
    <name evidence="6" type="ORF">Alo02nite_73580</name>
    <name evidence="7" type="ORF">BJ964_005068</name>
</gene>
<dbReference type="AlphaFoldDB" id="A0A7W7HIR2"/>
<protein>
    <submittedName>
        <fullName evidence="7">Uncharacterized protein</fullName>
    </submittedName>
</protein>
<feature type="transmembrane region" description="Helical" evidence="5">
    <location>
        <begin position="175"/>
        <end position="192"/>
    </location>
</feature>
<dbReference type="RefSeq" id="WP_188123017.1">
    <property type="nucleotide sequence ID" value="NZ_BOMP01000128.1"/>
</dbReference>
<feature type="transmembrane region" description="Helical" evidence="5">
    <location>
        <begin position="25"/>
        <end position="46"/>
    </location>
</feature>